<evidence type="ECO:0000313" key="1">
    <source>
        <dbReference type="EMBL" id="CAJ0565835.1"/>
    </source>
</evidence>
<gene>
    <name evidence="1" type="ORF">MSPICULIGERA_LOCUS4462</name>
</gene>
<dbReference type="PROSITE" id="PS51257">
    <property type="entry name" value="PROKAR_LIPOPROTEIN"/>
    <property type="match status" value="1"/>
</dbReference>
<proteinExistence type="predicted"/>
<reference evidence="1" key="1">
    <citation type="submission" date="2023-06" db="EMBL/GenBank/DDBJ databases">
        <authorList>
            <person name="Delattre M."/>
        </authorList>
    </citation>
    <scope>NUCLEOTIDE SEQUENCE</scope>
    <source>
        <strain evidence="1">AF72</strain>
    </source>
</reference>
<feature type="non-terminal residue" evidence="1">
    <location>
        <position position="157"/>
    </location>
</feature>
<protein>
    <submittedName>
        <fullName evidence="1">Uncharacterized protein</fullName>
    </submittedName>
</protein>
<dbReference type="EMBL" id="CATQJA010001115">
    <property type="protein sequence ID" value="CAJ0565835.1"/>
    <property type="molecule type" value="Genomic_DNA"/>
</dbReference>
<dbReference type="Proteomes" id="UP001177023">
    <property type="component" value="Unassembled WGS sequence"/>
</dbReference>
<accession>A0AA36CCW6</accession>
<organism evidence="1 2">
    <name type="scientific">Mesorhabditis spiculigera</name>
    <dbReference type="NCBI Taxonomy" id="96644"/>
    <lineage>
        <taxon>Eukaryota</taxon>
        <taxon>Metazoa</taxon>
        <taxon>Ecdysozoa</taxon>
        <taxon>Nematoda</taxon>
        <taxon>Chromadorea</taxon>
        <taxon>Rhabditida</taxon>
        <taxon>Rhabditina</taxon>
        <taxon>Rhabditomorpha</taxon>
        <taxon>Rhabditoidea</taxon>
        <taxon>Rhabditidae</taxon>
        <taxon>Mesorhabditinae</taxon>
        <taxon>Mesorhabditis</taxon>
    </lineage>
</organism>
<comment type="caution">
    <text evidence="1">The sequence shown here is derived from an EMBL/GenBank/DDBJ whole genome shotgun (WGS) entry which is preliminary data.</text>
</comment>
<keyword evidence="2" id="KW-1185">Reference proteome</keyword>
<dbReference type="AlphaFoldDB" id="A0AA36CCW6"/>
<evidence type="ECO:0000313" key="2">
    <source>
        <dbReference type="Proteomes" id="UP001177023"/>
    </source>
</evidence>
<name>A0AA36CCW6_9BILA</name>
<sequence>MSPKAVIFLATVFFGTTAALNCSSSIGPCVSGSCSGLGPVGTVCTADGCCAGPNLIDGTTGREFICTGGSIGPCLSGACPNASDTTCVGVQVDGIGECCPGAAIAVVTTTSTTTRTTTATCVDLLNPVTGVSDCPKRASLLPEDLRILLFDFQLLVK</sequence>